<dbReference type="AlphaFoldDB" id="A0A9D3SJQ4"/>
<dbReference type="SUPFAM" id="SSF57501">
    <property type="entry name" value="Cystine-knot cytokines"/>
    <property type="match status" value="1"/>
</dbReference>
<evidence type="ECO:0000256" key="5">
    <source>
        <dbReference type="ARBA" id="ARBA00022729"/>
    </source>
</evidence>
<evidence type="ECO:0000256" key="2">
    <source>
        <dbReference type="ARBA" id="ARBA00007236"/>
    </source>
</evidence>
<evidence type="ECO:0000313" key="7">
    <source>
        <dbReference type="EMBL" id="KAG7326617.1"/>
    </source>
</evidence>
<evidence type="ECO:0000313" key="8">
    <source>
        <dbReference type="Proteomes" id="UP000824219"/>
    </source>
</evidence>
<dbReference type="GO" id="GO:0006954">
    <property type="term" value="P:inflammatory response"/>
    <property type="evidence" value="ECO:0007669"/>
    <property type="project" value="InterPro"/>
</dbReference>
<evidence type="ECO:0000256" key="1">
    <source>
        <dbReference type="ARBA" id="ARBA00004613"/>
    </source>
</evidence>
<keyword evidence="5" id="KW-0732">Signal</keyword>
<comment type="caution">
    <text evidence="7">The sequence shown here is derived from an EMBL/GenBank/DDBJ whole genome shotgun (WGS) entry which is preliminary data.</text>
</comment>
<dbReference type="PRINTS" id="PR01932">
    <property type="entry name" value="INTRLEUKIN17"/>
</dbReference>
<reference evidence="7 8" key="1">
    <citation type="submission" date="2021-06" db="EMBL/GenBank/DDBJ databases">
        <title>Chromosome-level genome assembly of the red-tail catfish (Hemibagrus wyckioides).</title>
        <authorList>
            <person name="Shao F."/>
        </authorList>
    </citation>
    <scope>NUCLEOTIDE SEQUENCE [LARGE SCALE GENOMIC DNA]</scope>
    <source>
        <strain evidence="7">EC202008001</strain>
        <tissue evidence="7">Blood</tissue>
    </source>
</reference>
<evidence type="ECO:0008006" key="9">
    <source>
        <dbReference type="Google" id="ProtNLM"/>
    </source>
</evidence>
<dbReference type="OrthoDB" id="9858224at2759"/>
<evidence type="ECO:0000256" key="3">
    <source>
        <dbReference type="ARBA" id="ARBA00022514"/>
    </source>
</evidence>
<feature type="region of interest" description="Disordered" evidence="6">
    <location>
        <begin position="204"/>
        <end position="227"/>
    </location>
</feature>
<evidence type="ECO:0000256" key="6">
    <source>
        <dbReference type="SAM" id="MobiDB-lite"/>
    </source>
</evidence>
<keyword evidence="3" id="KW-0202">Cytokine</keyword>
<dbReference type="GO" id="GO:0005125">
    <property type="term" value="F:cytokine activity"/>
    <property type="evidence" value="ECO:0007669"/>
    <property type="project" value="UniProtKB-KW"/>
</dbReference>
<evidence type="ECO:0000256" key="4">
    <source>
        <dbReference type="ARBA" id="ARBA00022525"/>
    </source>
</evidence>
<comment type="similarity">
    <text evidence="2">Belongs to the IL-17 family.</text>
</comment>
<dbReference type="Proteomes" id="UP000824219">
    <property type="component" value="Linkage Group LG11"/>
</dbReference>
<dbReference type="InterPro" id="IPR029034">
    <property type="entry name" value="Cystine-knot_cytokine"/>
</dbReference>
<dbReference type="InterPro" id="IPR020440">
    <property type="entry name" value="IL-17_chr"/>
</dbReference>
<keyword evidence="4" id="KW-0964">Secreted</keyword>
<organism evidence="7 8">
    <name type="scientific">Hemibagrus wyckioides</name>
    <dbReference type="NCBI Taxonomy" id="337641"/>
    <lineage>
        <taxon>Eukaryota</taxon>
        <taxon>Metazoa</taxon>
        <taxon>Chordata</taxon>
        <taxon>Craniata</taxon>
        <taxon>Vertebrata</taxon>
        <taxon>Euteleostomi</taxon>
        <taxon>Actinopterygii</taxon>
        <taxon>Neopterygii</taxon>
        <taxon>Teleostei</taxon>
        <taxon>Ostariophysi</taxon>
        <taxon>Siluriformes</taxon>
        <taxon>Bagridae</taxon>
        <taxon>Hemibagrus</taxon>
    </lineage>
</organism>
<sequence>MKQASRRTLITDVHWVNWFKSLSWTERKHGCRRSSVEVVLLVVVVVSCAARGGGKRNRRVCADLPEEILEQRFSRLSIGVLSTFHHTLQLTAEPQNLSCPSSGLLRSVKGSSMLVTLSPWAYRLRRDPSRYPRFIPEAYCLRRGCLTGPNGEESEDYRSVPVFVPTAVLRRSGSCVGGRRSYTESYESIQVGCTCIPALKQQESIQRSNQSTRRDVQNSNRRKKVTN</sequence>
<comment type="subcellular location">
    <subcellularLocation>
        <location evidence="1">Secreted</location>
    </subcellularLocation>
</comment>
<proteinExistence type="inferred from homology"/>
<gene>
    <name evidence="7" type="ORF">KOW79_010018</name>
</gene>
<protein>
    <recommendedName>
        <fullName evidence="9">Interleukin 17D</fullName>
    </recommendedName>
</protein>
<dbReference type="GO" id="GO:0005615">
    <property type="term" value="C:extracellular space"/>
    <property type="evidence" value="ECO:0007669"/>
    <property type="project" value="UniProtKB-KW"/>
</dbReference>
<keyword evidence="8" id="KW-1185">Reference proteome</keyword>
<accession>A0A9D3SJQ4</accession>
<dbReference type="EMBL" id="JAHKSW010000011">
    <property type="protein sequence ID" value="KAG7326617.1"/>
    <property type="molecule type" value="Genomic_DNA"/>
</dbReference>
<dbReference type="InterPro" id="IPR010345">
    <property type="entry name" value="IL-17_fam"/>
</dbReference>
<dbReference type="Gene3D" id="2.10.90.10">
    <property type="entry name" value="Cystine-knot cytokines"/>
    <property type="match status" value="1"/>
</dbReference>
<name>A0A9D3SJQ4_9TELE</name>
<dbReference type="Pfam" id="PF06083">
    <property type="entry name" value="IL17"/>
    <property type="match status" value="1"/>
</dbReference>